<dbReference type="EMBL" id="JAEPRB010000588">
    <property type="protein sequence ID" value="KAG2214759.1"/>
    <property type="molecule type" value="Genomic_DNA"/>
</dbReference>
<protein>
    <submittedName>
        <fullName evidence="1">Uncharacterized protein</fullName>
    </submittedName>
</protein>
<comment type="caution">
    <text evidence="1">The sequence shown here is derived from an EMBL/GenBank/DDBJ whole genome shotgun (WGS) entry which is preliminary data.</text>
</comment>
<feature type="non-terminal residue" evidence="1">
    <location>
        <position position="1"/>
    </location>
</feature>
<organism evidence="1 2">
    <name type="scientific">Circinella minor</name>
    <dbReference type="NCBI Taxonomy" id="1195481"/>
    <lineage>
        <taxon>Eukaryota</taxon>
        <taxon>Fungi</taxon>
        <taxon>Fungi incertae sedis</taxon>
        <taxon>Mucoromycota</taxon>
        <taxon>Mucoromycotina</taxon>
        <taxon>Mucoromycetes</taxon>
        <taxon>Mucorales</taxon>
        <taxon>Lichtheimiaceae</taxon>
        <taxon>Circinella</taxon>
    </lineage>
</organism>
<name>A0A8H7RPK9_9FUNG</name>
<accession>A0A8H7RPK9</accession>
<dbReference type="AlphaFoldDB" id="A0A8H7RPK9"/>
<evidence type="ECO:0000313" key="1">
    <source>
        <dbReference type="EMBL" id="KAG2214759.1"/>
    </source>
</evidence>
<evidence type="ECO:0000313" key="2">
    <source>
        <dbReference type="Proteomes" id="UP000646827"/>
    </source>
</evidence>
<gene>
    <name evidence="1" type="ORF">INT45_006288</name>
</gene>
<dbReference type="OrthoDB" id="2289841at2759"/>
<proteinExistence type="predicted"/>
<dbReference type="Proteomes" id="UP000646827">
    <property type="component" value="Unassembled WGS sequence"/>
</dbReference>
<reference evidence="1 2" key="1">
    <citation type="submission" date="2020-12" db="EMBL/GenBank/DDBJ databases">
        <title>Metabolic potential, ecology and presence of endohyphal bacteria is reflected in genomic diversity of Mucoromycotina.</title>
        <authorList>
            <person name="Muszewska A."/>
            <person name="Okrasinska A."/>
            <person name="Steczkiewicz K."/>
            <person name="Drgas O."/>
            <person name="Orlowska M."/>
            <person name="Perlinska-Lenart U."/>
            <person name="Aleksandrzak-Piekarczyk T."/>
            <person name="Szatraj K."/>
            <person name="Zielenkiewicz U."/>
            <person name="Pilsyk S."/>
            <person name="Malc E."/>
            <person name="Mieczkowski P."/>
            <person name="Kruszewska J.S."/>
            <person name="Biernat P."/>
            <person name="Pawlowska J."/>
        </authorList>
    </citation>
    <scope>NUCLEOTIDE SEQUENCE [LARGE SCALE GENOMIC DNA]</scope>
    <source>
        <strain evidence="1 2">CBS 142.35</strain>
    </source>
</reference>
<keyword evidence="2" id="KW-1185">Reference proteome</keyword>
<sequence length="101" mass="11276">PRLFYGEFKFLIDPELSLFSLDPKYLPGSDLTSKLVLRNPDVVEMITTTLIGPDAASLYVLRPTEWANSSKSDIVYAANVSSTSLPPILIEVQHTITRDKH</sequence>